<dbReference type="EMBL" id="QPFP01000171">
    <property type="protein sequence ID" value="TEB19808.1"/>
    <property type="molecule type" value="Genomic_DNA"/>
</dbReference>
<evidence type="ECO:0000313" key="2">
    <source>
        <dbReference type="EMBL" id="TEB19808.1"/>
    </source>
</evidence>
<feature type="region of interest" description="Disordered" evidence="1">
    <location>
        <begin position="54"/>
        <end position="77"/>
    </location>
</feature>
<dbReference type="Proteomes" id="UP000298030">
    <property type="component" value="Unassembled WGS sequence"/>
</dbReference>
<gene>
    <name evidence="2" type="ORF">FA13DRAFT_1801810</name>
</gene>
<dbReference type="AlphaFoldDB" id="A0A4Y7SE73"/>
<comment type="caution">
    <text evidence="2">The sequence shown here is derived from an EMBL/GenBank/DDBJ whole genome shotgun (WGS) entry which is preliminary data.</text>
</comment>
<evidence type="ECO:0000256" key="1">
    <source>
        <dbReference type="SAM" id="MobiDB-lite"/>
    </source>
</evidence>
<dbReference type="OrthoDB" id="3230070at2759"/>
<name>A0A4Y7SE73_COPMI</name>
<feature type="compositionally biased region" description="Low complexity" evidence="1">
    <location>
        <begin position="57"/>
        <end position="77"/>
    </location>
</feature>
<keyword evidence="3" id="KW-1185">Reference proteome</keyword>
<proteinExistence type="predicted"/>
<organism evidence="2 3">
    <name type="scientific">Coprinellus micaceus</name>
    <name type="common">Glistening ink-cap mushroom</name>
    <name type="synonym">Coprinus micaceus</name>
    <dbReference type="NCBI Taxonomy" id="71717"/>
    <lineage>
        <taxon>Eukaryota</taxon>
        <taxon>Fungi</taxon>
        <taxon>Dikarya</taxon>
        <taxon>Basidiomycota</taxon>
        <taxon>Agaricomycotina</taxon>
        <taxon>Agaricomycetes</taxon>
        <taxon>Agaricomycetidae</taxon>
        <taxon>Agaricales</taxon>
        <taxon>Agaricineae</taxon>
        <taxon>Psathyrellaceae</taxon>
        <taxon>Coprinellus</taxon>
    </lineage>
</organism>
<accession>A0A4Y7SE73</accession>
<sequence>MSASTPNFPKLGATNDPTWSGDMEAFLKEGPSSPVVFLKAYGLWRVVKGLSKRPTFAESPSPTPESSTEASTAPKTRKAVAAAAAEVRDTWDAALDAWTTQSKDPDYLGHQFLVFRDPKGKPLRPTYVNGGTWLRNVNEDNLLSARFTRAVLNHAPTGEYYRRFHIPGHETHECECGCPMQTRHHIFTQCGVLDSLNRTPRYVREAIGYLVDNPKAFAFGFQYTHPREGDG</sequence>
<evidence type="ECO:0000313" key="3">
    <source>
        <dbReference type="Proteomes" id="UP000298030"/>
    </source>
</evidence>
<reference evidence="2 3" key="1">
    <citation type="journal article" date="2019" name="Nat. Ecol. Evol.">
        <title>Megaphylogeny resolves global patterns of mushroom evolution.</title>
        <authorList>
            <person name="Varga T."/>
            <person name="Krizsan K."/>
            <person name="Foldi C."/>
            <person name="Dima B."/>
            <person name="Sanchez-Garcia M."/>
            <person name="Sanchez-Ramirez S."/>
            <person name="Szollosi G.J."/>
            <person name="Szarkandi J.G."/>
            <person name="Papp V."/>
            <person name="Albert L."/>
            <person name="Andreopoulos W."/>
            <person name="Angelini C."/>
            <person name="Antonin V."/>
            <person name="Barry K.W."/>
            <person name="Bougher N.L."/>
            <person name="Buchanan P."/>
            <person name="Buyck B."/>
            <person name="Bense V."/>
            <person name="Catcheside P."/>
            <person name="Chovatia M."/>
            <person name="Cooper J."/>
            <person name="Damon W."/>
            <person name="Desjardin D."/>
            <person name="Finy P."/>
            <person name="Geml J."/>
            <person name="Haridas S."/>
            <person name="Hughes K."/>
            <person name="Justo A."/>
            <person name="Karasinski D."/>
            <person name="Kautmanova I."/>
            <person name="Kiss B."/>
            <person name="Kocsube S."/>
            <person name="Kotiranta H."/>
            <person name="LaButti K.M."/>
            <person name="Lechner B.E."/>
            <person name="Liimatainen K."/>
            <person name="Lipzen A."/>
            <person name="Lukacs Z."/>
            <person name="Mihaltcheva S."/>
            <person name="Morgado L.N."/>
            <person name="Niskanen T."/>
            <person name="Noordeloos M.E."/>
            <person name="Ohm R.A."/>
            <person name="Ortiz-Santana B."/>
            <person name="Ovrebo C."/>
            <person name="Racz N."/>
            <person name="Riley R."/>
            <person name="Savchenko A."/>
            <person name="Shiryaev A."/>
            <person name="Soop K."/>
            <person name="Spirin V."/>
            <person name="Szebenyi C."/>
            <person name="Tomsovsky M."/>
            <person name="Tulloss R.E."/>
            <person name="Uehling J."/>
            <person name="Grigoriev I.V."/>
            <person name="Vagvolgyi C."/>
            <person name="Papp T."/>
            <person name="Martin F.M."/>
            <person name="Miettinen O."/>
            <person name="Hibbett D.S."/>
            <person name="Nagy L.G."/>
        </authorList>
    </citation>
    <scope>NUCLEOTIDE SEQUENCE [LARGE SCALE GENOMIC DNA]</scope>
    <source>
        <strain evidence="2 3">FP101781</strain>
    </source>
</reference>
<protein>
    <submittedName>
        <fullName evidence="2">Uncharacterized protein</fullName>
    </submittedName>
</protein>